<gene>
    <name evidence="1" type="ORF">RHGRI_034443</name>
</gene>
<dbReference type="Proteomes" id="UP000823749">
    <property type="component" value="Chromosome 12"/>
</dbReference>
<organism evidence="1 2">
    <name type="scientific">Rhododendron griersonianum</name>
    <dbReference type="NCBI Taxonomy" id="479676"/>
    <lineage>
        <taxon>Eukaryota</taxon>
        <taxon>Viridiplantae</taxon>
        <taxon>Streptophyta</taxon>
        <taxon>Embryophyta</taxon>
        <taxon>Tracheophyta</taxon>
        <taxon>Spermatophyta</taxon>
        <taxon>Magnoliopsida</taxon>
        <taxon>eudicotyledons</taxon>
        <taxon>Gunneridae</taxon>
        <taxon>Pentapetalae</taxon>
        <taxon>asterids</taxon>
        <taxon>Ericales</taxon>
        <taxon>Ericaceae</taxon>
        <taxon>Ericoideae</taxon>
        <taxon>Rhodoreae</taxon>
        <taxon>Rhododendron</taxon>
    </lineage>
</organism>
<keyword evidence="2" id="KW-1185">Reference proteome</keyword>
<proteinExistence type="predicted"/>
<name>A0AAV6I3G4_9ERIC</name>
<accession>A0AAV6I3G4</accession>
<comment type="caution">
    <text evidence="1">The sequence shown here is derived from an EMBL/GenBank/DDBJ whole genome shotgun (WGS) entry which is preliminary data.</text>
</comment>
<sequence length="130" mass="15212">MDEDVMELSVPICQPSIPLSRPKKPQRRNPSFCRKCKRDKIQIWVLAFERKLGSWKNWSGRIHAEGTKEKAQRILGEYYVVVGTTLILTTLTEFPSFSPRKETTSALIRLKRQVQKLYLNLSLLHYKLTH</sequence>
<evidence type="ECO:0000313" key="1">
    <source>
        <dbReference type="EMBL" id="KAG5522260.1"/>
    </source>
</evidence>
<dbReference type="AlphaFoldDB" id="A0AAV6I3G4"/>
<reference evidence="1" key="1">
    <citation type="submission" date="2020-08" db="EMBL/GenBank/DDBJ databases">
        <title>Plant Genome Project.</title>
        <authorList>
            <person name="Zhang R.-G."/>
        </authorList>
    </citation>
    <scope>NUCLEOTIDE SEQUENCE</scope>
    <source>
        <strain evidence="1">WSP0</strain>
        <tissue evidence="1">Leaf</tissue>
    </source>
</reference>
<dbReference type="EMBL" id="JACTNZ010000012">
    <property type="protein sequence ID" value="KAG5522260.1"/>
    <property type="molecule type" value="Genomic_DNA"/>
</dbReference>
<evidence type="ECO:0000313" key="2">
    <source>
        <dbReference type="Proteomes" id="UP000823749"/>
    </source>
</evidence>
<protein>
    <submittedName>
        <fullName evidence="1">Uncharacterized protein</fullName>
    </submittedName>
</protein>